<reference evidence="2 3" key="1">
    <citation type="journal article" date="2006" name="Science">
        <title>Phytophthora genome sequences uncover evolutionary origins and mechanisms of pathogenesis.</title>
        <authorList>
            <person name="Tyler B.M."/>
            <person name="Tripathy S."/>
            <person name="Zhang X."/>
            <person name="Dehal P."/>
            <person name="Jiang R.H."/>
            <person name="Aerts A."/>
            <person name="Arredondo F.D."/>
            <person name="Baxter L."/>
            <person name="Bensasson D."/>
            <person name="Beynon J.L."/>
            <person name="Chapman J."/>
            <person name="Damasceno C.M."/>
            <person name="Dorrance A.E."/>
            <person name="Dou D."/>
            <person name="Dickerman A.W."/>
            <person name="Dubchak I.L."/>
            <person name="Garbelotto M."/>
            <person name="Gijzen M."/>
            <person name="Gordon S.G."/>
            <person name="Govers F."/>
            <person name="Grunwald N.J."/>
            <person name="Huang W."/>
            <person name="Ivors K.L."/>
            <person name="Jones R.W."/>
            <person name="Kamoun S."/>
            <person name="Krampis K."/>
            <person name="Lamour K.H."/>
            <person name="Lee M.K."/>
            <person name="McDonald W.H."/>
            <person name="Medina M."/>
            <person name="Meijer H.J."/>
            <person name="Nordberg E.K."/>
            <person name="Maclean D.J."/>
            <person name="Ospina-Giraldo M.D."/>
            <person name="Morris P.F."/>
            <person name="Phuntumart V."/>
            <person name="Putnam N.H."/>
            <person name="Rash S."/>
            <person name="Rose J.K."/>
            <person name="Sakihama Y."/>
            <person name="Salamov A.A."/>
            <person name="Savidor A."/>
            <person name="Scheuring C.F."/>
            <person name="Smith B.M."/>
            <person name="Sobral B.W."/>
            <person name="Terry A."/>
            <person name="Torto-Alalibo T.A."/>
            <person name="Win J."/>
            <person name="Xu Z."/>
            <person name="Zhang H."/>
            <person name="Grigoriev I.V."/>
            <person name="Rokhsar D.S."/>
            <person name="Boore J.L."/>
        </authorList>
    </citation>
    <scope>NUCLEOTIDE SEQUENCE [LARGE SCALE GENOMIC DNA]</scope>
    <source>
        <strain evidence="2 3">P6497</strain>
    </source>
</reference>
<feature type="compositionally biased region" description="Polar residues" evidence="1">
    <location>
        <begin position="38"/>
        <end position="51"/>
    </location>
</feature>
<feature type="compositionally biased region" description="Low complexity" evidence="1">
    <location>
        <begin position="14"/>
        <end position="27"/>
    </location>
</feature>
<evidence type="ECO:0000313" key="2">
    <source>
        <dbReference type="EMBL" id="EGZ25985.1"/>
    </source>
</evidence>
<name>G4YUR0_PHYSP</name>
<dbReference type="RefSeq" id="XP_009521273.1">
    <property type="nucleotide sequence ID" value="XM_009522978.1"/>
</dbReference>
<dbReference type="KEGG" id="psoj:PHYSODRAFT_285134"/>
<sequence length="79" mass="8681">MSGESSTSSKCAMSYTSTTEATSTTSSKNIARPVSTDEFASTTESPTTTIYMSPHERASRSPRAPLSNVRERHRVQERH</sequence>
<evidence type="ECO:0000313" key="3">
    <source>
        <dbReference type="Proteomes" id="UP000002640"/>
    </source>
</evidence>
<dbReference type="GeneID" id="20639951"/>
<feature type="compositionally biased region" description="Polar residues" evidence="1">
    <location>
        <begin position="1"/>
        <end position="11"/>
    </location>
</feature>
<evidence type="ECO:0000256" key="1">
    <source>
        <dbReference type="SAM" id="MobiDB-lite"/>
    </source>
</evidence>
<dbReference type="InParanoid" id="G4YUR0"/>
<organism evidence="2 3">
    <name type="scientific">Phytophthora sojae (strain P6497)</name>
    <name type="common">Soybean stem and root rot agent</name>
    <name type="synonym">Phytophthora megasperma f. sp. glycines</name>
    <dbReference type="NCBI Taxonomy" id="1094619"/>
    <lineage>
        <taxon>Eukaryota</taxon>
        <taxon>Sar</taxon>
        <taxon>Stramenopiles</taxon>
        <taxon>Oomycota</taxon>
        <taxon>Peronosporomycetes</taxon>
        <taxon>Peronosporales</taxon>
        <taxon>Peronosporaceae</taxon>
        <taxon>Phytophthora</taxon>
    </lineage>
</organism>
<dbReference type="EMBL" id="JH159152">
    <property type="protein sequence ID" value="EGZ25985.1"/>
    <property type="molecule type" value="Genomic_DNA"/>
</dbReference>
<feature type="region of interest" description="Disordered" evidence="1">
    <location>
        <begin position="1"/>
        <end position="79"/>
    </location>
</feature>
<dbReference type="AlphaFoldDB" id="G4YUR0"/>
<gene>
    <name evidence="2" type="ORF">PHYSODRAFT_285134</name>
</gene>
<protein>
    <submittedName>
        <fullName evidence="2">Uncharacterized protein</fullName>
    </submittedName>
</protein>
<dbReference type="Proteomes" id="UP000002640">
    <property type="component" value="Unassembled WGS sequence"/>
</dbReference>
<accession>G4YUR0</accession>
<proteinExistence type="predicted"/>
<keyword evidence="3" id="KW-1185">Reference proteome</keyword>